<reference evidence="1" key="1">
    <citation type="submission" date="2018-02" db="EMBL/GenBank/DDBJ databases">
        <title>Rhizophora mucronata_Transcriptome.</title>
        <authorList>
            <person name="Meera S.P."/>
            <person name="Sreeshan A."/>
            <person name="Augustine A."/>
        </authorList>
    </citation>
    <scope>NUCLEOTIDE SEQUENCE</scope>
    <source>
        <tissue evidence="1">Leaf</tissue>
    </source>
</reference>
<sequence length="62" mass="7155">MAVLHSKEKLYNLVYQKSLEKHYMIAYTDNDGSPVVGLILSMNLNQRLPHIRLQVKQSDANK</sequence>
<dbReference type="EMBL" id="GGEC01003920">
    <property type="protein sequence ID" value="MBW84403.1"/>
    <property type="molecule type" value="Transcribed_RNA"/>
</dbReference>
<protein>
    <submittedName>
        <fullName evidence="1">Uncharacterized protein</fullName>
    </submittedName>
</protein>
<accession>A0A2P2IT54</accession>
<dbReference type="AlphaFoldDB" id="A0A2P2IT54"/>
<organism evidence="1">
    <name type="scientific">Rhizophora mucronata</name>
    <name type="common">Asiatic mangrove</name>
    <dbReference type="NCBI Taxonomy" id="61149"/>
    <lineage>
        <taxon>Eukaryota</taxon>
        <taxon>Viridiplantae</taxon>
        <taxon>Streptophyta</taxon>
        <taxon>Embryophyta</taxon>
        <taxon>Tracheophyta</taxon>
        <taxon>Spermatophyta</taxon>
        <taxon>Magnoliopsida</taxon>
        <taxon>eudicotyledons</taxon>
        <taxon>Gunneridae</taxon>
        <taxon>Pentapetalae</taxon>
        <taxon>rosids</taxon>
        <taxon>fabids</taxon>
        <taxon>Malpighiales</taxon>
        <taxon>Rhizophoraceae</taxon>
        <taxon>Rhizophora</taxon>
    </lineage>
</organism>
<proteinExistence type="predicted"/>
<evidence type="ECO:0000313" key="1">
    <source>
        <dbReference type="EMBL" id="MBW84403.1"/>
    </source>
</evidence>
<name>A0A2P2IT54_RHIMU</name>